<dbReference type="OrthoDB" id="10490934at2759"/>
<gene>
    <name evidence="1" type="ORF">RHSIM_Rhsim06G0076600</name>
</gene>
<protein>
    <submittedName>
        <fullName evidence="1">Uncharacterized protein</fullName>
    </submittedName>
</protein>
<accession>A0A834GXX8</accession>
<evidence type="ECO:0000313" key="1">
    <source>
        <dbReference type="EMBL" id="KAF7141893.1"/>
    </source>
</evidence>
<comment type="caution">
    <text evidence="1">The sequence shown here is derived from an EMBL/GenBank/DDBJ whole genome shotgun (WGS) entry which is preliminary data.</text>
</comment>
<name>A0A834GXX8_RHOSS</name>
<proteinExistence type="predicted"/>
<dbReference type="Proteomes" id="UP000626092">
    <property type="component" value="Unassembled WGS sequence"/>
</dbReference>
<sequence length="158" mass="18542">MRGEPLLLSDIYPQWRIDIRSFTMDGGMNTNGSDIESLLKKYHDKHKCMPLCEREDSQKQIAQLINAEIPLTLEPTIQPHKADHQVPKKEREIALPPVILQLLRLWKRQENVVFATMLDIIEALANDENRFFWSHLRGFIFNYLMEVSLIIMVKEKDV</sequence>
<dbReference type="EMBL" id="WJXA01000006">
    <property type="protein sequence ID" value="KAF7141893.1"/>
    <property type="molecule type" value="Genomic_DNA"/>
</dbReference>
<keyword evidence="2" id="KW-1185">Reference proteome</keyword>
<reference evidence="1" key="1">
    <citation type="submission" date="2019-11" db="EMBL/GenBank/DDBJ databases">
        <authorList>
            <person name="Liu Y."/>
            <person name="Hou J."/>
            <person name="Li T.-Q."/>
            <person name="Guan C.-H."/>
            <person name="Wu X."/>
            <person name="Wu H.-Z."/>
            <person name="Ling F."/>
            <person name="Zhang R."/>
            <person name="Shi X.-G."/>
            <person name="Ren J.-P."/>
            <person name="Chen E.-F."/>
            <person name="Sun J.-M."/>
        </authorList>
    </citation>
    <scope>NUCLEOTIDE SEQUENCE</scope>
    <source>
        <strain evidence="1">Adult_tree_wgs_1</strain>
        <tissue evidence="1">Leaves</tissue>
    </source>
</reference>
<organism evidence="1 2">
    <name type="scientific">Rhododendron simsii</name>
    <name type="common">Sims's rhododendron</name>
    <dbReference type="NCBI Taxonomy" id="118357"/>
    <lineage>
        <taxon>Eukaryota</taxon>
        <taxon>Viridiplantae</taxon>
        <taxon>Streptophyta</taxon>
        <taxon>Embryophyta</taxon>
        <taxon>Tracheophyta</taxon>
        <taxon>Spermatophyta</taxon>
        <taxon>Magnoliopsida</taxon>
        <taxon>eudicotyledons</taxon>
        <taxon>Gunneridae</taxon>
        <taxon>Pentapetalae</taxon>
        <taxon>asterids</taxon>
        <taxon>Ericales</taxon>
        <taxon>Ericaceae</taxon>
        <taxon>Ericoideae</taxon>
        <taxon>Rhodoreae</taxon>
        <taxon>Rhododendron</taxon>
    </lineage>
</organism>
<dbReference type="AlphaFoldDB" id="A0A834GXX8"/>
<evidence type="ECO:0000313" key="2">
    <source>
        <dbReference type="Proteomes" id="UP000626092"/>
    </source>
</evidence>